<organism evidence="2 3">
    <name type="scientific">Pseudorhodoplanes sinuspersici</name>
    <dbReference type="NCBI Taxonomy" id="1235591"/>
    <lineage>
        <taxon>Bacteria</taxon>
        <taxon>Pseudomonadati</taxon>
        <taxon>Pseudomonadota</taxon>
        <taxon>Alphaproteobacteria</taxon>
        <taxon>Hyphomicrobiales</taxon>
        <taxon>Pseudorhodoplanes</taxon>
    </lineage>
</organism>
<protein>
    <submittedName>
        <fullName evidence="2">Molybdate ABC transporter substrate-binding protein</fullName>
    </submittedName>
</protein>
<sequence length="269" mass="27734">MTVHRAAQAAAILGALMVTNTTSHAADIVLLHAAGSLRGALTEVSTAFEKSSGVTVQPKYGPSGLLRDAIAKGEKADVFASANMEHPTSLSKAGKSGPVQLFARNRLCALVKPGLAVTPATLLERMLDPAIKLGTSTPKADPSGDYAFEVFRKADGLKAGANDVLSKKALQLTGGPNSPAPPKDRSVYGALVAAGEADIFLTYCTNALVAQRENPGQQIVALPDSLAVGADYGLTVVKGVSADAERFAAFILSQEGQDILVKHGFAGVK</sequence>
<name>A0A1W6ZL87_9HYPH</name>
<dbReference type="EMBL" id="CP021112">
    <property type="protein sequence ID" value="ARP98146.1"/>
    <property type="molecule type" value="Genomic_DNA"/>
</dbReference>
<accession>A0A1W6ZL87</accession>
<feature type="signal peptide" evidence="1">
    <location>
        <begin position="1"/>
        <end position="25"/>
    </location>
</feature>
<dbReference type="InterPro" id="IPR050682">
    <property type="entry name" value="ModA/WtpA"/>
</dbReference>
<dbReference type="SUPFAM" id="SSF53850">
    <property type="entry name" value="Periplasmic binding protein-like II"/>
    <property type="match status" value="1"/>
</dbReference>
<dbReference type="Pfam" id="PF13531">
    <property type="entry name" value="SBP_bac_11"/>
    <property type="match status" value="1"/>
</dbReference>
<evidence type="ECO:0000313" key="2">
    <source>
        <dbReference type="EMBL" id="ARP98146.1"/>
    </source>
</evidence>
<dbReference type="PANTHER" id="PTHR30632:SF0">
    <property type="entry name" value="SULFATE-BINDING PROTEIN"/>
    <property type="match status" value="1"/>
</dbReference>
<dbReference type="GO" id="GO:0030973">
    <property type="term" value="F:molybdate ion binding"/>
    <property type="evidence" value="ECO:0007669"/>
    <property type="project" value="TreeGrafter"/>
</dbReference>
<dbReference type="NCBIfam" id="NF002918">
    <property type="entry name" value="PRK03537.1-4"/>
    <property type="match status" value="1"/>
</dbReference>
<evidence type="ECO:0000313" key="3">
    <source>
        <dbReference type="Proteomes" id="UP000194137"/>
    </source>
</evidence>
<dbReference type="AlphaFoldDB" id="A0A1W6ZL87"/>
<reference evidence="2 3" key="1">
    <citation type="submission" date="2017-05" db="EMBL/GenBank/DDBJ databases">
        <title>Full genome sequence of Pseudorhodoplanes sinuspersici.</title>
        <authorList>
            <person name="Dastgheib S.M.M."/>
            <person name="Shavandi M."/>
            <person name="Tirandaz H."/>
        </authorList>
    </citation>
    <scope>NUCLEOTIDE SEQUENCE [LARGE SCALE GENOMIC DNA]</scope>
    <source>
        <strain evidence="2 3">RIPI110</strain>
    </source>
</reference>
<dbReference type="Gene3D" id="3.40.190.10">
    <property type="entry name" value="Periplasmic binding protein-like II"/>
    <property type="match status" value="2"/>
</dbReference>
<dbReference type="GO" id="GO:0015689">
    <property type="term" value="P:molybdate ion transport"/>
    <property type="evidence" value="ECO:0007669"/>
    <property type="project" value="TreeGrafter"/>
</dbReference>
<gene>
    <name evidence="2" type="ORF">CAK95_02900</name>
</gene>
<dbReference type="OrthoDB" id="516817at2"/>
<dbReference type="KEGG" id="psin:CAK95_02900"/>
<dbReference type="PANTHER" id="PTHR30632">
    <property type="entry name" value="MOLYBDATE-BINDING PERIPLASMIC PROTEIN"/>
    <property type="match status" value="1"/>
</dbReference>
<feature type="chain" id="PRO_5013026635" evidence="1">
    <location>
        <begin position="26"/>
        <end position="269"/>
    </location>
</feature>
<keyword evidence="3" id="KW-1185">Reference proteome</keyword>
<dbReference type="RefSeq" id="WP_086086461.1">
    <property type="nucleotide sequence ID" value="NZ_CP021112.1"/>
</dbReference>
<dbReference type="Proteomes" id="UP000194137">
    <property type="component" value="Chromosome"/>
</dbReference>
<dbReference type="NCBIfam" id="NF002917">
    <property type="entry name" value="PRK03537.1-3"/>
    <property type="match status" value="1"/>
</dbReference>
<proteinExistence type="predicted"/>
<evidence type="ECO:0000256" key="1">
    <source>
        <dbReference type="SAM" id="SignalP"/>
    </source>
</evidence>
<keyword evidence="1" id="KW-0732">Signal</keyword>
<dbReference type="STRING" id="1235591.CAK95_02900"/>